<keyword evidence="1" id="KW-0472">Membrane</keyword>
<sequence>MNAKRRAWLFQQALPAVIFFLLFVLVLFVSLVRENPGKSDSAVVVDLPRRLRGRHVGSPVADVVSDLVEWMEEQGYCWKRNDARKNPNASDQVTLFVSAYVKAVGSGSIAVVDQRTWSCRSWVLRSGRVLCCCCFFTANHHVKEHGKVWDLLFQALENLEDVTKDVATLVEN</sequence>
<reference evidence="3" key="1">
    <citation type="submission" date="2013-01" db="EMBL/GenBank/DDBJ databases">
        <title>Draft Genome Sequence of a Mulberry Tree, Morus notabilis C.K. Schneid.</title>
        <authorList>
            <person name="He N."/>
            <person name="Zhao S."/>
        </authorList>
    </citation>
    <scope>NUCLEOTIDE SEQUENCE</scope>
</reference>
<keyword evidence="1" id="KW-0812">Transmembrane</keyword>
<keyword evidence="3" id="KW-1185">Reference proteome</keyword>
<organism evidence="2 3">
    <name type="scientific">Morus notabilis</name>
    <dbReference type="NCBI Taxonomy" id="981085"/>
    <lineage>
        <taxon>Eukaryota</taxon>
        <taxon>Viridiplantae</taxon>
        <taxon>Streptophyta</taxon>
        <taxon>Embryophyta</taxon>
        <taxon>Tracheophyta</taxon>
        <taxon>Spermatophyta</taxon>
        <taxon>Magnoliopsida</taxon>
        <taxon>eudicotyledons</taxon>
        <taxon>Gunneridae</taxon>
        <taxon>Pentapetalae</taxon>
        <taxon>rosids</taxon>
        <taxon>fabids</taxon>
        <taxon>Rosales</taxon>
        <taxon>Moraceae</taxon>
        <taxon>Moreae</taxon>
        <taxon>Morus</taxon>
    </lineage>
</organism>
<gene>
    <name evidence="2" type="ORF">L484_018503</name>
</gene>
<feature type="transmembrane region" description="Helical" evidence="1">
    <location>
        <begin position="12"/>
        <end position="32"/>
    </location>
</feature>
<dbReference type="Proteomes" id="UP000030645">
    <property type="component" value="Unassembled WGS sequence"/>
</dbReference>
<name>W9SSH9_9ROSA</name>
<dbReference type="EMBL" id="KE346034">
    <property type="protein sequence ID" value="EXC24789.1"/>
    <property type="molecule type" value="Genomic_DNA"/>
</dbReference>
<protein>
    <submittedName>
        <fullName evidence="2">Uncharacterized protein</fullName>
    </submittedName>
</protein>
<accession>W9SSH9</accession>
<evidence type="ECO:0000313" key="2">
    <source>
        <dbReference type="EMBL" id="EXC24789.1"/>
    </source>
</evidence>
<dbReference type="AlphaFoldDB" id="W9SSH9"/>
<proteinExistence type="predicted"/>
<keyword evidence="1" id="KW-1133">Transmembrane helix</keyword>
<evidence type="ECO:0000256" key="1">
    <source>
        <dbReference type="SAM" id="Phobius"/>
    </source>
</evidence>
<evidence type="ECO:0000313" key="3">
    <source>
        <dbReference type="Proteomes" id="UP000030645"/>
    </source>
</evidence>